<organism evidence="2 3">
    <name type="scientific">Hypsibius exemplaris</name>
    <name type="common">Freshwater tardigrade</name>
    <dbReference type="NCBI Taxonomy" id="2072580"/>
    <lineage>
        <taxon>Eukaryota</taxon>
        <taxon>Metazoa</taxon>
        <taxon>Ecdysozoa</taxon>
        <taxon>Tardigrada</taxon>
        <taxon>Eutardigrada</taxon>
        <taxon>Parachela</taxon>
        <taxon>Hypsibioidea</taxon>
        <taxon>Hypsibiidae</taxon>
        <taxon>Hypsibius</taxon>
    </lineage>
</organism>
<feature type="region of interest" description="Disordered" evidence="1">
    <location>
        <begin position="165"/>
        <end position="218"/>
    </location>
</feature>
<dbReference type="AlphaFoldDB" id="A0A9X6NJN1"/>
<proteinExistence type="predicted"/>
<evidence type="ECO:0000313" key="2">
    <source>
        <dbReference type="EMBL" id="OWA54479.1"/>
    </source>
</evidence>
<sequence>NAKTAGVSRTTATPNNTFYDIFEQTNIRPARKTTSRGGCLGVGEEQVEPEQAEEMQCENQEAKESTETVLWEQRNVGHASKGGMTFIWKQTPSDQKKPCDYESITKNDGYLYDLEKATQSSGPGRQVDFILDTQPQTWIATSRQRYIMCGAVSVTCCLSVTVKRRDAKHSESKRRRSNQMQNNHGGGRPVHATTRSRTTTTSTPVSERTAQGRNFRVPQTLLLRKIQQRQTQLSNQKEEVTSILHGRSNLAGHETAETAQPMTERAPTEADLRKMSKKKTEQEENEAQRRRRRRSGIRWQTSSVNNQCHKNKRHRVNAILQQKRTILSSLKYYKAAKPRKINSGRRADTAGRPHGGDREAHDPAQYTDQTRIGCPQERTCCKNNRSP</sequence>
<reference evidence="3" key="1">
    <citation type="submission" date="2017-01" db="EMBL/GenBank/DDBJ databases">
        <title>Comparative genomics of anhydrobiosis in the tardigrade Hypsibius dujardini.</title>
        <authorList>
            <person name="Yoshida Y."/>
            <person name="Koutsovoulos G."/>
            <person name="Laetsch D."/>
            <person name="Stevens L."/>
            <person name="Kumar S."/>
            <person name="Horikawa D."/>
            <person name="Ishino K."/>
            <person name="Komine S."/>
            <person name="Tomita M."/>
            <person name="Blaxter M."/>
            <person name="Arakawa K."/>
        </authorList>
    </citation>
    <scope>NUCLEOTIDE SEQUENCE [LARGE SCALE GENOMIC DNA]</scope>
    <source>
        <strain evidence="3">Z151</strain>
    </source>
</reference>
<feature type="region of interest" description="Disordered" evidence="1">
    <location>
        <begin position="245"/>
        <end position="312"/>
    </location>
</feature>
<evidence type="ECO:0000256" key="1">
    <source>
        <dbReference type="SAM" id="MobiDB-lite"/>
    </source>
</evidence>
<gene>
    <name evidence="2" type="ORF">BV898_18881</name>
</gene>
<feature type="compositionally biased region" description="Polar residues" evidence="1">
    <location>
        <begin position="298"/>
        <end position="308"/>
    </location>
</feature>
<feature type="compositionally biased region" description="Basic residues" evidence="1">
    <location>
        <begin position="165"/>
        <end position="177"/>
    </location>
</feature>
<dbReference type="Proteomes" id="UP000192578">
    <property type="component" value="Unassembled WGS sequence"/>
</dbReference>
<protein>
    <submittedName>
        <fullName evidence="2">Uncharacterized protein</fullName>
    </submittedName>
</protein>
<feature type="compositionally biased region" description="Low complexity" evidence="1">
    <location>
        <begin position="193"/>
        <end position="203"/>
    </location>
</feature>
<feature type="compositionally biased region" description="Basic and acidic residues" evidence="1">
    <location>
        <begin position="345"/>
        <end position="362"/>
    </location>
</feature>
<comment type="caution">
    <text evidence="2">The sequence shown here is derived from an EMBL/GenBank/DDBJ whole genome shotgun (WGS) entry which is preliminary data.</text>
</comment>
<dbReference type="EMBL" id="MTYJ01000411">
    <property type="protein sequence ID" value="OWA54479.1"/>
    <property type="molecule type" value="Genomic_DNA"/>
</dbReference>
<feature type="region of interest" description="Disordered" evidence="1">
    <location>
        <begin position="337"/>
        <end position="387"/>
    </location>
</feature>
<feature type="compositionally biased region" description="Basic and acidic residues" evidence="1">
    <location>
        <begin position="266"/>
        <end position="288"/>
    </location>
</feature>
<accession>A0A9X6NJN1</accession>
<keyword evidence="3" id="KW-1185">Reference proteome</keyword>
<feature type="non-terminal residue" evidence="2">
    <location>
        <position position="1"/>
    </location>
</feature>
<name>A0A9X6NJN1_HYPEX</name>
<evidence type="ECO:0000313" key="3">
    <source>
        <dbReference type="Proteomes" id="UP000192578"/>
    </source>
</evidence>